<dbReference type="InterPro" id="IPR006498">
    <property type="entry name" value="Tail_tube"/>
</dbReference>
<accession>A0ABS2GRX7</accession>
<dbReference type="EMBL" id="JACJKX010000007">
    <property type="protein sequence ID" value="MBM6928590.1"/>
    <property type="molecule type" value="Genomic_DNA"/>
</dbReference>
<gene>
    <name evidence="1" type="ORF">H5985_04815</name>
</gene>
<comment type="caution">
    <text evidence="1">The sequence shown here is derived from an EMBL/GenBank/DDBJ whole genome shotgun (WGS) entry which is preliminary data.</text>
</comment>
<keyword evidence="2" id="KW-1185">Reference proteome</keyword>
<evidence type="ECO:0000313" key="1">
    <source>
        <dbReference type="EMBL" id="MBM6928590.1"/>
    </source>
</evidence>
<dbReference type="Pfam" id="PF04985">
    <property type="entry name" value="Phage_tube"/>
    <property type="match status" value="1"/>
</dbReference>
<organism evidence="1 2">
    <name type="scientific">Parasutterella secunda</name>
    <dbReference type="NCBI Taxonomy" id="626947"/>
    <lineage>
        <taxon>Bacteria</taxon>
        <taxon>Pseudomonadati</taxon>
        <taxon>Pseudomonadota</taxon>
        <taxon>Betaproteobacteria</taxon>
        <taxon>Burkholderiales</taxon>
        <taxon>Sutterellaceae</taxon>
        <taxon>Parasutterella</taxon>
    </lineage>
</organism>
<evidence type="ECO:0000313" key="2">
    <source>
        <dbReference type="Proteomes" id="UP000777002"/>
    </source>
</evidence>
<sequence length="174" mass="19341">MVNKIPERLNDFRAYDEDDSQIGAVTVDLPELSFLTDTVKGGGMLGESDLPVKGQLQSMAMTLHYRTIGQDAVKKFVHTYHQIDLRGAMEVYDPASNTNTIVPVRCTIKCAPKRLALGTFELGASTDSEEEFEVTYIKIYIDGQEVLEVDKFNYVCKVNGQDLLDDVKQALGLS</sequence>
<name>A0ABS2GRX7_9BURK</name>
<dbReference type="RefSeq" id="WP_205050178.1">
    <property type="nucleotide sequence ID" value="NZ_JACJKX010000007.1"/>
</dbReference>
<dbReference type="Proteomes" id="UP000777002">
    <property type="component" value="Unassembled WGS sequence"/>
</dbReference>
<protein>
    <submittedName>
        <fullName evidence="1">Phage major tail tube protein</fullName>
    </submittedName>
</protein>
<proteinExistence type="predicted"/>
<reference evidence="1 2" key="1">
    <citation type="journal article" date="2021" name="Sci. Rep.">
        <title>The distribution of antibiotic resistance genes in chicken gut microbiota commensals.</title>
        <authorList>
            <person name="Juricova H."/>
            <person name="Matiasovicova J."/>
            <person name="Kubasova T."/>
            <person name="Cejkova D."/>
            <person name="Rychlik I."/>
        </authorList>
    </citation>
    <scope>NUCLEOTIDE SEQUENCE [LARGE SCALE GENOMIC DNA]</scope>
    <source>
        <strain evidence="1 2">An562</strain>
    </source>
</reference>